<dbReference type="InterPro" id="IPR009061">
    <property type="entry name" value="DNA-bd_dom_put_sf"/>
</dbReference>
<protein>
    <submittedName>
        <fullName evidence="1">MerR-type transcriptional regulator</fullName>
    </submittedName>
</protein>
<evidence type="ECO:0000313" key="2">
    <source>
        <dbReference type="Proteomes" id="UP000006173"/>
    </source>
</evidence>
<evidence type="ECO:0000313" key="1">
    <source>
        <dbReference type="EMBL" id="AFL04948.1"/>
    </source>
</evidence>
<dbReference type="PATRIC" id="fig|484020.3.peg.1340"/>
<dbReference type="KEGG" id="bbf:BBB_1356"/>
<dbReference type="EMBL" id="CP001361">
    <property type="protein sequence ID" value="AFL04948.1"/>
    <property type="molecule type" value="Genomic_DNA"/>
</dbReference>
<organism evidence="1 2">
    <name type="scientific">Bifidobacterium bifidum BGN4</name>
    <dbReference type="NCBI Taxonomy" id="484020"/>
    <lineage>
        <taxon>Bacteria</taxon>
        <taxon>Bacillati</taxon>
        <taxon>Actinomycetota</taxon>
        <taxon>Actinomycetes</taxon>
        <taxon>Bifidobacteriales</taxon>
        <taxon>Bifidobacteriaceae</taxon>
        <taxon>Bifidobacterium</taxon>
    </lineage>
</organism>
<reference evidence="1 2" key="1">
    <citation type="journal article" date="2012" name="J. Bacteriol.">
        <title>Complete Genome Sequence of the Probiotic Bacterium Bifidobacterium bifidum Strain BGN4.</title>
        <authorList>
            <person name="Yu D.S."/>
            <person name="Jeong H."/>
            <person name="Lee D.H."/>
            <person name="Kwon S.K."/>
            <person name="Song J.Y."/>
            <person name="Kim B.K."/>
            <person name="Park M.S."/>
            <person name="Ji G.E."/>
            <person name="Oh T.K."/>
            <person name="Kim J.F."/>
        </authorList>
    </citation>
    <scope>NUCLEOTIDE SEQUENCE [LARGE SCALE GENOMIC DNA]</scope>
    <source>
        <strain evidence="1 2">BGN4</strain>
    </source>
</reference>
<gene>
    <name evidence="1" type="ORF">BBB_1356</name>
</gene>
<sequence>MGASRCRRSVRCLHCHASSWLECKCVRRVILATTMSSMERYTIREVADMSIEDLKRFFAFEADEPEHIDDIVALLEDRRAAIEEQRRTLDEAYAHVLRKLHYYGIRPISAAAARPPLRPFGDTAPAGIHGKTMKPHTVYRPCGQHDCCRSRRKSRRI</sequence>
<name>I3WJ85_BIFBI</name>
<dbReference type="HOGENOM" id="CLU_141479_0_0_11"/>
<dbReference type="AlphaFoldDB" id="I3WJ85"/>
<dbReference type="SUPFAM" id="SSF46955">
    <property type="entry name" value="Putative DNA-binding domain"/>
    <property type="match status" value="1"/>
</dbReference>
<dbReference type="Proteomes" id="UP000006173">
    <property type="component" value="Chromosome"/>
</dbReference>
<accession>I3WJ85</accession>
<proteinExistence type="predicted"/>